<name>A0A6I2U9E9_9FIRM</name>
<dbReference type="InterPro" id="IPR001387">
    <property type="entry name" value="Cro/C1-type_HTH"/>
</dbReference>
<dbReference type="CDD" id="cd00093">
    <property type="entry name" value="HTH_XRE"/>
    <property type="match status" value="1"/>
</dbReference>
<dbReference type="Pfam" id="PF01381">
    <property type="entry name" value="HTH_3"/>
    <property type="match status" value="1"/>
</dbReference>
<gene>
    <name evidence="3" type="ORF">FYJ76_08575</name>
</gene>
<dbReference type="PANTHER" id="PTHR46558">
    <property type="entry name" value="TRACRIPTIONAL REGULATORY PROTEIN-RELATED-RELATED"/>
    <property type="match status" value="1"/>
</dbReference>
<dbReference type="GO" id="GO:0003677">
    <property type="term" value="F:DNA binding"/>
    <property type="evidence" value="ECO:0007669"/>
    <property type="project" value="UniProtKB-KW"/>
</dbReference>
<dbReference type="PROSITE" id="PS50943">
    <property type="entry name" value="HTH_CROC1"/>
    <property type="match status" value="1"/>
</dbReference>
<comment type="caution">
    <text evidence="3">The sequence shown here is derived from an EMBL/GenBank/DDBJ whole genome shotgun (WGS) entry which is preliminary data.</text>
</comment>
<organism evidence="3 4">
    <name type="scientific">Ruthenibacterium lactatiformans</name>
    <dbReference type="NCBI Taxonomy" id="1550024"/>
    <lineage>
        <taxon>Bacteria</taxon>
        <taxon>Bacillati</taxon>
        <taxon>Bacillota</taxon>
        <taxon>Clostridia</taxon>
        <taxon>Eubacteriales</taxon>
        <taxon>Oscillospiraceae</taxon>
        <taxon>Ruthenibacterium</taxon>
    </lineage>
</organism>
<evidence type="ECO:0000313" key="3">
    <source>
        <dbReference type="EMBL" id="MST91991.1"/>
    </source>
</evidence>
<dbReference type="Gene3D" id="1.10.260.40">
    <property type="entry name" value="lambda repressor-like DNA-binding domains"/>
    <property type="match status" value="1"/>
</dbReference>
<dbReference type="SMART" id="SM00530">
    <property type="entry name" value="HTH_XRE"/>
    <property type="match status" value="1"/>
</dbReference>
<dbReference type="SUPFAM" id="SSF47413">
    <property type="entry name" value="lambda repressor-like DNA-binding domains"/>
    <property type="match status" value="1"/>
</dbReference>
<proteinExistence type="predicted"/>
<evidence type="ECO:0000256" key="1">
    <source>
        <dbReference type="ARBA" id="ARBA00023125"/>
    </source>
</evidence>
<dbReference type="SUPFAM" id="SSF48452">
    <property type="entry name" value="TPR-like"/>
    <property type="match status" value="1"/>
</dbReference>
<dbReference type="EMBL" id="VUNJ01000007">
    <property type="protein sequence ID" value="MST91991.1"/>
    <property type="molecule type" value="Genomic_DNA"/>
</dbReference>
<dbReference type="AlphaFoldDB" id="A0A6I2U9E9"/>
<reference evidence="3 4" key="1">
    <citation type="submission" date="2019-08" db="EMBL/GenBank/DDBJ databases">
        <title>In-depth cultivation of the pig gut microbiome towards novel bacterial diversity and tailored functional studies.</title>
        <authorList>
            <person name="Wylensek D."/>
            <person name="Hitch T.C.A."/>
            <person name="Clavel T."/>
        </authorList>
    </citation>
    <scope>NUCLEOTIDE SEQUENCE [LARGE SCALE GENOMIC DNA]</scope>
    <source>
        <strain evidence="3 4">WCA3-601-WT-6J</strain>
    </source>
</reference>
<dbReference type="PANTHER" id="PTHR46558:SF11">
    <property type="entry name" value="HTH-TYPE TRANSCRIPTIONAL REGULATOR XRE"/>
    <property type="match status" value="1"/>
</dbReference>
<dbReference type="Proteomes" id="UP000431913">
    <property type="component" value="Unassembled WGS sequence"/>
</dbReference>
<evidence type="ECO:0000259" key="2">
    <source>
        <dbReference type="PROSITE" id="PS50943"/>
    </source>
</evidence>
<dbReference type="InterPro" id="IPR011990">
    <property type="entry name" value="TPR-like_helical_dom_sf"/>
</dbReference>
<dbReference type="Gene3D" id="1.25.40.10">
    <property type="entry name" value="Tetratricopeptide repeat domain"/>
    <property type="match status" value="1"/>
</dbReference>
<dbReference type="InterPro" id="IPR010982">
    <property type="entry name" value="Lambda_DNA-bd_dom_sf"/>
</dbReference>
<sequence length="387" mass="42947">MLRWNRAQKKRKEFAEMEMPTGKTIQTLRRQKGLTQEQLAEAVGVTAAAVSKWETASAYPDILLLCPLARALGTTPDTLLDFRPLLSEEELKAIWEKGRVLFESGRAEEAYAYCEDILLSHPGDTALKFRIASLYMRYMAALKDEAFVQKQLERSIRLFEDSTHSTDTETREAAFYTLSGLYMMNGEAGRALDAVEKLPQPDYDARMLKASILRQTGQAEEAEKLHQTCLWGYVRDAGLCLYSLSAEARARGDTEKALALLDAACRLDVLFHGENAPGMHGNYELARAELLALAGKTPAALDAAEAYAESAVTGCRAQEYSPLFFDRLSSSGIMDVSDDFLRENALFVLESSEPLHALKQEPRYAALLERLKAATGTKPDDAGRKAN</sequence>
<evidence type="ECO:0000313" key="4">
    <source>
        <dbReference type="Proteomes" id="UP000431913"/>
    </source>
</evidence>
<keyword evidence="1" id="KW-0238">DNA-binding</keyword>
<feature type="domain" description="HTH cro/C1-type" evidence="2">
    <location>
        <begin position="25"/>
        <end position="79"/>
    </location>
</feature>
<accession>A0A6I2U9E9</accession>
<protein>
    <submittedName>
        <fullName evidence="3">Helix-turn-helix transcriptional regulator</fullName>
    </submittedName>
</protein>